<keyword evidence="5 9" id="KW-0999">Mitochondrion inner membrane</keyword>
<evidence type="ECO:0000256" key="4">
    <source>
        <dbReference type="ARBA" id="ARBA00022692"/>
    </source>
</evidence>
<dbReference type="AlphaFoldDB" id="A0A1A9Z8B7"/>
<evidence type="ECO:0000313" key="11">
    <source>
        <dbReference type="Proteomes" id="UP000092445"/>
    </source>
</evidence>
<protein>
    <recommendedName>
        <fullName evidence="9">Mitochondrial pyruvate carrier</fullName>
    </recommendedName>
</protein>
<comment type="subcellular location">
    <subcellularLocation>
        <location evidence="1 9">Mitochondrion inner membrane</location>
        <topology evidence="1 9">Multi-pass membrane protein</topology>
    </subcellularLocation>
</comment>
<dbReference type="STRING" id="7398.A0A1A9Z8B7"/>
<dbReference type="EnsemblMetazoa" id="GPAI006807-RA">
    <property type="protein sequence ID" value="GPAI006807-PA"/>
    <property type="gene ID" value="GPAI006807"/>
</dbReference>
<comment type="similarity">
    <text evidence="2 9">Belongs to the mitochondrial pyruvate carrier (MPC) (TC 2.A.105) family.</text>
</comment>
<evidence type="ECO:0000256" key="8">
    <source>
        <dbReference type="ARBA" id="ARBA00023136"/>
    </source>
</evidence>
<evidence type="ECO:0000256" key="2">
    <source>
        <dbReference type="ARBA" id="ARBA00006416"/>
    </source>
</evidence>
<keyword evidence="3 9" id="KW-0813">Transport</keyword>
<evidence type="ECO:0000256" key="6">
    <source>
        <dbReference type="ARBA" id="ARBA00022989"/>
    </source>
</evidence>
<keyword evidence="7 9" id="KW-0496">Mitochondrion</keyword>
<evidence type="ECO:0000256" key="1">
    <source>
        <dbReference type="ARBA" id="ARBA00004448"/>
    </source>
</evidence>
<sequence length="122" mass="13594">MSQKKAATLGQKIVENLKSKEMRDYFMSTHFWGPVANWGIPLAAIADIRSDPKYISGKMTLALTVYSAVFMRFALKVKPKNMLLFACHVTNGTVQTIQGVRYIQYQFSSDKKAIAVPSSASI</sequence>
<dbReference type="PANTHER" id="PTHR14154">
    <property type="entry name" value="UPF0041 BRAIN PROTEIN 44-RELATED"/>
    <property type="match status" value="1"/>
</dbReference>
<evidence type="ECO:0000256" key="3">
    <source>
        <dbReference type="ARBA" id="ARBA00022448"/>
    </source>
</evidence>
<keyword evidence="8" id="KW-0472">Membrane</keyword>
<evidence type="ECO:0000256" key="5">
    <source>
        <dbReference type="ARBA" id="ARBA00022792"/>
    </source>
</evidence>
<dbReference type="GO" id="GO:0006850">
    <property type="term" value="P:pyruvate import into mitochondria"/>
    <property type="evidence" value="ECO:0007669"/>
    <property type="project" value="InterPro"/>
</dbReference>
<name>A0A1A9Z8B7_GLOPL</name>
<comment type="function">
    <text evidence="9">Mediates the uptake of pyruvate into mitochondria.</text>
</comment>
<reference evidence="11" key="1">
    <citation type="submission" date="2014-03" db="EMBL/GenBank/DDBJ databases">
        <authorList>
            <person name="Aksoy S."/>
            <person name="Warren W."/>
            <person name="Wilson R.K."/>
        </authorList>
    </citation>
    <scope>NUCLEOTIDE SEQUENCE [LARGE SCALE GENOMIC DNA]</scope>
    <source>
        <strain evidence="11">IAEA</strain>
    </source>
</reference>
<evidence type="ECO:0000256" key="9">
    <source>
        <dbReference type="RuleBase" id="RU363100"/>
    </source>
</evidence>
<dbReference type="Pfam" id="PF03650">
    <property type="entry name" value="MPC"/>
    <property type="match status" value="1"/>
</dbReference>
<keyword evidence="11" id="KW-1185">Reference proteome</keyword>
<accession>A0A1A9Z8B7</accession>
<dbReference type="VEuPathDB" id="VectorBase:GPAI006807"/>
<keyword evidence="4" id="KW-0812">Transmembrane</keyword>
<reference evidence="10" key="2">
    <citation type="submission" date="2020-05" db="UniProtKB">
        <authorList>
            <consortium name="EnsemblMetazoa"/>
        </authorList>
    </citation>
    <scope>IDENTIFICATION</scope>
    <source>
        <strain evidence="10">IAEA</strain>
    </source>
</reference>
<evidence type="ECO:0000313" key="10">
    <source>
        <dbReference type="EnsemblMetazoa" id="GPAI006807-PA"/>
    </source>
</evidence>
<dbReference type="GO" id="GO:0005743">
    <property type="term" value="C:mitochondrial inner membrane"/>
    <property type="evidence" value="ECO:0007669"/>
    <property type="project" value="UniProtKB-SubCell"/>
</dbReference>
<evidence type="ECO:0000256" key="7">
    <source>
        <dbReference type="ARBA" id="ARBA00023128"/>
    </source>
</evidence>
<organism evidence="10 11">
    <name type="scientific">Glossina pallidipes</name>
    <name type="common">Tsetse fly</name>
    <dbReference type="NCBI Taxonomy" id="7398"/>
    <lineage>
        <taxon>Eukaryota</taxon>
        <taxon>Metazoa</taxon>
        <taxon>Ecdysozoa</taxon>
        <taxon>Arthropoda</taxon>
        <taxon>Hexapoda</taxon>
        <taxon>Insecta</taxon>
        <taxon>Pterygota</taxon>
        <taxon>Neoptera</taxon>
        <taxon>Endopterygota</taxon>
        <taxon>Diptera</taxon>
        <taxon>Brachycera</taxon>
        <taxon>Muscomorpha</taxon>
        <taxon>Hippoboscoidea</taxon>
        <taxon>Glossinidae</taxon>
        <taxon>Glossina</taxon>
    </lineage>
</organism>
<dbReference type="Proteomes" id="UP000092445">
    <property type="component" value="Unassembled WGS sequence"/>
</dbReference>
<keyword evidence="6" id="KW-1133">Transmembrane helix</keyword>
<dbReference type="InterPro" id="IPR005336">
    <property type="entry name" value="MPC"/>
</dbReference>
<proteinExistence type="inferred from homology"/>